<dbReference type="PANTHER" id="PTHR43022:SF1">
    <property type="entry name" value="PROTEIN SMF"/>
    <property type="match status" value="1"/>
</dbReference>
<name>A0A2T1C0J1_9CYAN</name>
<dbReference type="NCBIfam" id="TIGR00732">
    <property type="entry name" value="dprA"/>
    <property type="match status" value="1"/>
</dbReference>
<feature type="domain" description="Smf/DprA SLOG" evidence="2">
    <location>
        <begin position="80"/>
        <end position="292"/>
    </location>
</feature>
<dbReference type="OrthoDB" id="9785707at2"/>
<proteinExistence type="inferred from homology"/>
<keyword evidence="5" id="KW-1185">Reference proteome</keyword>
<dbReference type="EMBL" id="PVWJ01000093">
    <property type="protein sequence ID" value="PSB01688.1"/>
    <property type="molecule type" value="Genomic_DNA"/>
</dbReference>
<dbReference type="InterPro" id="IPR041614">
    <property type="entry name" value="DprA_WH"/>
</dbReference>
<evidence type="ECO:0000259" key="2">
    <source>
        <dbReference type="Pfam" id="PF02481"/>
    </source>
</evidence>
<dbReference type="AlphaFoldDB" id="A0A2T1C0J1"/>
<accession>A0A2T1C0J1</accession>
<feature type="domain" description="DprA winged helix" evidence="3">
    <location>
        <begin position="309"/>
        <end position="367"/>
    </location>
</feature>
<dbReference type="Gene3D" id="1.10.10.10">
    <property type="entry name" value="Winged helix-like DNA-binding domain superfamily/Winged helix DNA-binding domain"/>
    <property type="match status" value="1"/>
</dbReference>
<dbReference type="Pfam" id="PF02481">
    <property type="entry name" value="DNA_processg_A"/>
    <property type="match status" value="1"/>
</dbReference>
<gene>
    <name evidence="4" type="primary">dprA</name>
    <name evidence="4" type="ORF">C7B64_17020</name>
</gene>
<protein>
    <submittedName>
        <fullName evidence="4">DNA-protecting protein DprA</fullName>
    </submittedName>
</protein>
<comment type="caution">
    <text evidence="4">The sequence shown here is derived from an EMBL/GenBank/DDBJ whole genome shotgun (WGS) entry which is preliminary data.</text>
</comment>
<dbReference type="InterPro" id="IPR003488">
    <property type="entry name" value="DprA"/>
</dbReference>
<dbReference type="Gene3D" id="3.40.50.450">
    <property type="match status" value="1"/>
</dbReference>
<reference evidence="4 5" key="1">
    <citation type="submission" date="2018-02" db="EMBL/GenBank/DDBJ databases">
        <authorList>
            <person name="Cohen D.B."/>
            <person name="Kent A.D."/>
        </authorList>
    </citation>
    <scope>NUCLEOTIDE SEQUENCE [LARGE SCALE GENOMIC DNA]</scope>
    <source>
        <strain evidence="4 5">CCAP 1448/3</strain>
    </source>
</reference>
<dbReference type="SUPFAM" id="SSF47781">
    <property type="entry name" value="RuvA domain 2-like"/>
    <property type="match status" value="1"/>
</dbReference>
<dbReference type="InterPro" id="IPR057666">
    <property type="entry name" value="DrpA_SLOG"/>
</dbReference>
<evidence type="ECO:0000259" key="3">
    <source>
        <dbReference type="Pfam" id="PF17782"/>
    </source>
</evidence>
<comment type="similarity">
    <text evidence="1">Belongs to the DprA/Smf family.</text>
</comment>
<sequence length="372" mass="40762">MHRERIFWLSWSQISGIGPILLKRLHQKFGSLETAWQASSGDLRQVEGFGEQVLKKVLEGRSHLDPIAFYQQHSLTNPNFWTPADPEYPRLLLEIPDPPPVLYYRGQVDLAENRGIKPLIAIVGTRDPSDYGKRWTCKISTALAASGFTVVSGMAEGIDTEAHSASLYTKGRTIAVLGTGVDIVYPPRNRNLHGQIQEYGLIVSEYPAGTQPNRPHFPRRNRIIAGLSRATIVMEAPSKSGALITAYLANDYCRDVYVLPGSLDNPKAIGCLGLLSKGAQIFLNEGHLLEMLGKTPKLDAPQQLSLFNPPVAVPTLPPRLQSVFDVISSEATSFDLIIEKSGLAAGEVSSALLELELEGAIAQLPGMRYQKT</sequence>
<evidence type="ECO:0000256" key="1">
    <source>
        <dbReference type="ARBA" id="ARBA00006525"/>
    </source>
</evidence>
<dbReference type="GO" id="GO:0009294">
    <property type="term" value="P:DNA-mediated transformation"/>
    <property type="evidence" value="ECO:0007669"/>
    <property type="project" value="InterPro"/>
</dbReference>
<evidence type="ECO:0000313" key="5">
    <source>
        <dbReference type="Proteomes" id="UP000238762"/>
    </source>
</evidence>
<dbReference type="InterPro" id="IPR036388">
    <property type="entry name" value="WH-like_DNA-bd_sf"/>
</dbReference>
<dbReference type="Pfam" id="PF17782">
    <property type="entry name" value="WHD_DprA"/>
    <property type="match status" value="1"/>
</dbReference>
<evidence type="ECO:0000313" key="4">
    <source>
        <dbReference type="EMBL" id="PSB01688.1"/>
    </source>
</evidence>
<dbReference type="Proteomes" id="UP000238762">
    <property type="component" value="Unassembled WGS sequence"/>
</dbReference>
<organism evidence="4 5">
    <name type="scientific">Merismopedia glauca CCAP 1448/3</name>
    <dbReference type="NCBI Taxonomy" id="1296344"/>
    <lineage>
        <taxon>Bacteria</taxon>
        <taxon>Bacillati</taxon>
        <taxon>Cyanobacteriota</taxon>
        <taxon>Cyanophyceae</taxon>
        <taxon>Synechococcales</taxon>
        <taxon>Merismopediaceae</taxon>
        <taxon>Merismopedia</taxon>
    </lineage>
</organism>
<dbReference type="PANTHER" id="PTHR43022">
    <property type="entry name" value="PROTEIN SMF"/>
    <property type="match status" value="1"/>
</dbReference>
<dbReference type="SUPFAM" id="SSF102405">
    <property type="entry name" value="MCP/YpsA-like"/>
    <property type="match status" value="1"/>
</dbReference>
<dbReference type="RefSeq" id="WP_106289851.1">
    <property type="nucleotide sequence ID" value="NZ_CAWNTC010000121.1"/>
</dbReference>
<reference evidence="4 5" key="2">
    <citation type="submission" date="2018-03" db="EMBL/GenBank/DDBJ databases">
        <title>The ancient ancestry and fast evolution of plastids.</title>
        <authorList>
            <person name="Moore K.R."/>
            <person name="Magnabosco C."/>
            <person name="Momper L."/>
            <person name="Gold D.A."/>
            <person name="Bosak T."/>
            <person name="Fournier G.P."/>
        </authorList>
    </citation>
    <scope>NUCLEOTIDE SEQUENCE [LARGE SCALE GENOMIC DNA]</scope>
    <source>
        <strain evidence="4 5">CCAP 1448/3</strain>
    </source>
</reference>
<dbReference type="InterPro" id="IPR010994">
    <property type="entry name" value="RuvA_2-like"/>
</dbReference>